<accession>A0A5B8LLW3</accession>
<evidence type="ECO:0000256" key="5">
    <source>
        <dbReference type="ARBA" id="ARBA00022989"/>
    </source>
</evidence>
<protein>
    <submittedName>
        <fullName evidence="8">GlsB/YeaQ/YmgE family stress response membrane protein</fullName>
    </submittedName>
</protein>
<keyword evidence="5 7" id="KW-1133">Transmembrane helix</keyword>
<feature type="transmembrane region" description="Helical" evidence="7">
    <location>
        <begin position="30"/>
        <end position="51"/>
    </location>
</feature>
<dbReference type="Pfam" id="PF04226">
    <property type="entry name" value="Transgly_assoc"/>
    <property type="match status" value="1"/>
</dbReference>
<dbReference type="RefSeq" id="WP_146573032.1">
    <property type="nucleotide sequence ID" value="NZ_CP042306.1"/>
</dbReference>
<dbReference type="EMBL" id="CP042306">
    <property type="protein sequence ID" value="QDZ08472.1"/>
    <property type="molecule type" value="Genomic_DNA"/>
</dbReference>
<evidence type="ECO:0000256" key="4">
    <source>
        <dbReference type="ARBA" id="ARBA00022692"/>
    </source>
</evidence>
<dbReference type="KEGG" id="spai:FPZ24_14155"/>
<dbReference type="AlphaFoldDB" id="A0A5B8LLW3"/>
<comment type="subcellular location">
    <subcellularLocation>
        <location evidence="1">Cell membrane</location>
        <topology evidence="1">Multi-pass membrane protein</topology>
    </subcellularLocation>
</comment>
<reference evidence="8 9" key="1">
    <citation type="submission" date="2019-07" db="EMBL/GenBank/DDBJ databases">
        <title>Full genome sequence of Sphingomonas sp. 4R-6-7(HKS19).</title>
        <authorList>
            <person name="Im W.-T."/>
        </authorList>
    </citation>
    <scope>NUCLEOTIDE SEQUENCE [LARGE SCALE GENOMIC DNA]</scope>
    <source>
        <strain evidence="8 9">HKS19</strain>
    </source>
</reference>
<dbReference type="GO" id="GO:0005886">
    <property type="term" value="C:plasma membrane"/>
    <property type="evidence" value="ECO:0007669"/>
    <property type="project" value="UniProtKB-SubCell"/>
</dbReference>
<proteinExistence type="inferred from homology"/>
<evidence type="ECO:0000256" key="6">
    <source>
        <dbReference type="ARBA" id="ARBA00023136"/>
    </source>
</evidence>
<name>A0A5B8LLW3_9SPHN</name>
<organism evidence="8 9">
    <name type="scientific">Sphingomonas panacisoli</name>
    <dbReference type="NCBI Taxonomy" id="1813879"/>
    <lineage>
        <taxon>Bacteria</taxon>
        <taxon>Pseudomonadati</taxon>
        <taxon>Pseudomonadota</taxon>
        <taxon>Alphaproteobacteria</taxon>
        <taxon>Sphingomonadales</taxon>
        <taxon>Sphingomonadaceae</taxon>
        <taxon>Sphingomonas</taxon>
    </lineage>
</organism>
<comment type="similarity">
    <text evidence="2">Belongs to the UPF0410 family.</text>
</comment>
<evidence type="ECO:0000256" key="1">
    <source>
        <dbReference type="ARBA" id="ARBA00004651"/>
    </source>
</evidence>
<feature type="transmembrane region" description="Helical" evidence="7">
    <location>
        <begin position="7"/>
        <end position="24"/>
    </location>
</feature>
<sequence length="86" mass="9066">MGIIRMIVVGFIVGVLARFFYPGAVNMGFIMTVLLGIAGSFLAGLIGMALSPAQRAQGLHPAGFLYSILGGMLVIFIVIRFHLLGA</sequence>
<keyword evidence="4 7" id="KW-0812">Transmembrane</keyword>
<dbReference type="Proteomes" id="UP000315673">
    <property type="component" value="Chromosome"/>
</dbReference>
<evidence type="ECO:0000313" key="8">
    <source>
        <dbReference type="EMBL" id="QDZ08472.1"/>
    </source>
</evidence>
<feature type="transmembrane region" description="Helical" evidence="7">
    <location>
        <begin position="63"/>
        <end position="83"/>
    </location>
</feature>
<evidence type="ECO:0000256" key="7">
    <source>
        <dbReference type="SAM" id="Phobius"/>
    </source>
</evidence>
<keyword evidence="6 7" id="KW-0472">Membrane</keyword>
<keyword evidence="9" id="KW-1185">Reference proteome</keyword>
<dbReference type="InterPro" id="IPR007341">
    <property type="entry name" value="Transgly_assoc"/>
</dbReference>
<evidence type="ECO:0000313" key="9">
    <source>
        <dbReference type="Proteomes" id="UP000315673"/>
    </source>
</evidence>
<evidence type="ECO:0000256" key="2">
    <source>
        <dbReference type="ARBA" id="ARBA00011006"/>
    </source>
</evidence>
<evidence type="ECO:0000256" key="3">
    <source>
        <dbReference type="ARBA" id="ARBA00022475"/>
    </source>
</evidence>
<dbReference type="PANTHER" id="PTHR33884:SF3">
    <property type="entry name" value="UPF0410 PROTEIN YMGE"/>
    <property type="match status" value="1"/>
</dbReference>
<dbReference type="PANTHER" id="PTHR33884">
    <property type="entry name" value="UPF0410 PROTEIN YMGE"/>
    <property type="match status" value="1"/>
</dbReference>
<keyword evidence="3" id="KW-1003">Cell membrane</keyword>
<dbReference type="OrthoDB" id="9342801at2"/>
<gene>
    <name evidence="8" type="ORF">FPZ24_14155</name>
</gene>